<dbReference type="InterPro" id="IPR006578">
    <property type="entry name" value="MADF-dom"/>
</dbReference>
<feature type="domain" description="MADF" evidence="1">
    <location>
        <begin position="10"/>
        <end position="109"/>
    </location>
</feature>
<comment type="caution">
    <text evidence="2">The sequence shown here is derived from an EMBL/GenBank/DDBJ whole genome shotgun (WGS) entry which is preliminary data.</text>
</comment>
<protein>
    <recommendedName>
        <fullName evidence="1">MADF domain-containing protein</fullName>
    </recommendedName>
</protein>
<dbReference type="SMART" id="SM00595">
    <property type="entry name" value="MADF"/>
    <property type="match status" value="1"/>
</dbReference>
<keyword evidence="3" id="KW-1185">Reference proteome</keyword>
<dbReference type="AlphaFoldDB" id="A0A8K0P6B7"/>
<dbReference type="PANTHER" id="PTHR21505:SF8">
    <property type="entry name" value="DPT-YFP REPRESSOR BY OVEREXPRESSION, ISOFORM D-RELATED"/>
    <property type="match status" value="1"/>
</dbReference>
<reference evidence="2" key="1">
    <citation type="submission" date="2013-04" db="EMBL/GenBank/DDBJ databases">
        <authorList>
            <person name="Qu J."/>
            <person name="Murali S.C."/>
            <person name="Bandaranaike D."/>
            <person name="Bellair M."/>
            <person name="Blankenburg K."/>
            <person name="Chao H."/>
            <person name="Dinh H."/>
            <person name="Doddapaneni H."/>
            <person name="Downs B."/>
            <person name="Dugan-Rocha S."/>
            <person name="Elkadiri S."/>
            <person name="Gnanaolivu R.D."/>
            <person name="Hernandez B."/>
            <person name="Javaid M."/>
            <person name="Jayaseelan J.C."/>
            <person name="Lee S."/>
            <person name="Li M."/>
            <person name="Ming W."/>
            <person name="Munidasa M."/>
            <person name="Muniz J."/>
            <person name="Nguyen L."/>
            <person name="Ongeri F."/>
            <person name="Osuji N."/>
            <person name="Pu L.-L."/>
            <person name="Puazo M."/>
            <person name="Qu C."/>
            <person name="Quiroz J."/>
            <person name="Raj R."/>
            <person name="Weissenberger G."/>
            <person name="Xin Y."/>
            <person name="Zou X."/>
            <person name="Han Y."/>
            <person name="Richards S."/>
            <person name="Worley K."/>
            <person name="Muzny D."/>
            <person name="Gibbs R."/>
        </authorList>
    </citation>
    <scope>NUCLEOTIDE SEQUENCE</scope>
    <source>
        <strain evidence="2">Sampled in the wild</strain>
    </source>
</reference>
<proteinExistence type="predicted"/>
<dbReference type="PANTHER" id="PTHR21505">
    <property type="entry name" value="MADF DOMAIN-CONTAINING PROTEIN-RELATED"/>
    <property type="match status" value="1"/>
</dbReference>
<dbReference type="Pfam" id="PF10545">
    <property type="entry name" value="MADF_DNA_bdg"/>
    <property type="match status" value="1"/>
</dbReference>
<sequence length="251" mass="28868">MKWNANNIIDFLKIYEKYPLLWNMKHKDHSNIKSRNELFKQLYEQLDAIGLLEGVDEKQLKSRIKTIKDVYRQELGKIERSRESGAGTEVYSPKLIWFNSAYFLREVLSTRKSKSNLDHPYVNQEKEADEAQELCEVEGASRGFQDENVCAEGASTRVSEKSPTKTHIEMRPSTTRKGFKRRAASGIAFAIQQIALKAAEDRPYDQFGKYVAAELRSLPQRQAILLQLEIQNSITHTKLSCLEPMDHSSVQ</sequence>
<evidence type="ECO:0000313" key="3">
    <source>
        <dbReference type="Proteomes" id="UP000792457"/>
    </source>
</evidence>
<accession>A0A8K0P6B7</accession>
<dbReference type="PROSITE" id="PS51029">
    <property type="entry name" value="MADF"/>
    <property type="match status" value="1"/>
</dbReference>
<gene>
    <name evidence="2" type="ORF">J437_LFUL015794</name>
</gene>
<dbReference type="Proteomes" id="UP000792457">
    <property type="component" value="Unassembled WGS sequence"/>
</dbReference>
<name>A0A8K0P6B7_LADFU</name>
<dbReference type="OrthoDB" id="8195619at2759"/>
<reference evidence="2" key="2">
    <citation type="submission" date="2017-10" db="EMBL/GenBank/DDBJ databases">
        <title>Ladona fulva Genome sequencing and assembly.</title>
        <authorList>
            <person name="Murali S."/>
            <person name="Richards S."/>
            <person name="Bandaranaike D."/>
            <person name="Bellair M."/>
            <person name="Blankenburg K."/>
            <person name="Chao H."/>
            <person name="Dinh H."/>
            <person name="Doddapaneni H."/>
            <person name="Dugan-Rocha S."/>
            <person name="Elkadiri S."/>
            <person name="Gnanaolivu R."/>
            <person name="Hernandez B."/>
            <person name="Skinner E."/>
            <person name="Javaid M."/>
            <person name="Lee S."/>
            <person name="Li M."/>
            <person name="Ming W."/>
            <person name="Munidasa M."/>
            <person name="Muniz J."/>
            <person name="Nguyen L."/>
            <person name="Hughes D."/>
            <person name="Osuji N."/>
            <person name="Pu L.-L."/>
            <person name="Puazo M."/>
            <person name="Qu C."/>
            <person name="Quiroz J."/>
            <person name="Raj R."/>
            <person name="Weissenberger G."/>
            <person name="Xin Y."/>
            <person name="Zou X."/>
            <person name="Han Y."/>
            <person name="Worley K."/>
            <person name="Muzny D."/>
            <person name="Gibbs R."/>
        </authorList>
    </citation>
    <scope>NUCLEOTIDE SEQUENCE</scope>
    <source>
        <strain evidence="2">Sampled in the wild</strain>
    </source>
</reference>
<evidence type="ECO:0000259" key="1">
    <source>
        <dbReference type="PROSITE" id="PS51029"/>
    </source>
</evidence>
<evidence type="ECO:0000313" key="2">
    <source>
        <dbReference type="EMBL" id="KAG8235446.1"/>
    </source>
</evidence>
<organism evidence="2 3">
    <name type="scientific">Ladona fulva</name>
    <name type="common">Scarce chaser dragonfly</name>
    <name type="synonym">Libellula fulva</name>
    <dbReference type="NCBI Taxonomy" id="123851"/>
    <lineage>
        <taxon>Eukaryota</taxon>
        <taxon>Metazoa</taxon>
        <taxon>Ecdysozoa</taxon>
        <taxon>Arthropoda</taxon>
        <taxon>Hexapoda</taxon>
        <taxon>Insecta</taxon>
        <taxon>Pterygota</taxon>
        <taxon>Palaeoptera</taxon>
        <taxon>Odonata</taxon>
        <taxon>Epiprocta</taxon>
        <taxon>Anisoptera</taxon>
        <taxon>Libelluloidea</taxon>
        <taxon>Libellulidae</taxon>
        <taxon>Ladona</taxon>
    </lineage>
</organism>
<dbReference type="EMBL" id="KZ308910">
    <property type="protein sequence ID" value="KAG8235446.1"/>
    <property type="molecule type" value="Genomic_DNA"/>
</dbReference>